<evidence type="ECO:0000313" key="4">
    <source>
        <dbReference type="EMBL" id="MZR31036.1"/>
    </source>
</evidence>
<evidence type="ECO:0000259" key="3">
    <source>
        <dbReference type="Pfam" id="PF03981"/>
    </source>
</evidence>
<evidence type="ECO:0000256" key="2">
    <source>
        <dbReference type="ARBA" id="ARBA00006436"/>
    </source>
</evidence>
<keyword evidence="5" id="KW-1185">Reference proteome</keyword>
<dbReference type="RefSeq" id="WP_161315569.1">
    <property type="nucleotide sequence ID" value="NZ_WTUW01000002.1"/>
</dbReference>
<dbReference type="Proteomes" id="UP000476030">
    <property type="component" value="Unassembled WGS sequence"/>
</dbReference>
<dbReference type="InterPro" id="IPR007129">
    <property type="entry name" value="Ubiqinol_cyt_c_chaperone_CPB3"/>
</dbReference>
<organism evidence="4 5">
    <name type="scientific">Sneathiella litorea</name>
    <dbReference type="NCBI Taxonomy" id="2606216"/>
    <lineage>
        <taxon>Bacteria</taxon>
        <taxon>Pseudomonadati</taxon>
        <taxon>Pseudomonadota</taxon>
        <taxon>Alphaproteobacteria</taxon>
        <taxon>Sneathiellales</taxon>
        <taxon>Sneathiellaceae</taxon>
        <taxon>Sneathiella</taxon>
    </lineage>
</organism>
<evidence type="ECO:0000256" key="1">
    <source>
        <dbReference type="ARBA" id="ARBA00006407"/>
    </source>
</evidence>
<name>A0A6L8W7H7_9PROT</name>
<dbReference type="InterPro" id="IPR021150">
    <property type="entry name" value="Ubiq_cyt_c_chap"/>
</dbReference>
<accession>A0A6L8W7H7</accession>
<comment type="caution">
    <text evidence="4">The sequence shown here is derived from an EMBL/GenBank/DDBJ whole genome shotgun (WGS) entry which is preliminary data.</text>
</comment>
<gene>
    <name evidence="4" type="ORF">GQE98_10375</name>
</gene>
<dbReference type="AlphaFoldDB" id="A0A6L8W7H7"/>
<feature type="domain" description="Ubiquinol-cytochrome c chaperone" evidence="3">
    <location>
        <begin position="35"/>
        <end position="174"/>
    </location>
</feature>
<dbReference type="PANTHER" id="PTHR12184:SF1">
    <property type="entry name" value="UBIQUINOL-CYTOCHROME-C REDUCTASE COMPLEX ASSEMBLY FACTOR 1"/>
    <property type="match status" value="1"/>
</dbReference>
<comment type="similarity">
    <text evidence="2">Belongs to the UPF0174 family.</text>
</comment>
<sequence>MGLTNFFRRNPLERPAAELYAEIVRQSRNPAFYEAAAVPDTVDGRFEMVSLHAFLIMRQLKEGGERAQKLSQTLFDEMFADMDQSLREIGIGDLSVGKHIKKMAKAFYGRVAAYDAALNGEETESLQEALKRNHYGTVEDVPEEAVAILARYVEEADKRLAGQGIDNLMAGKADFGPFTGN</sequence>
<dbReference type="Pfam" id="PF03981">
    <property type="entry name" value="Ubiq_cyt_C_chap"/>
    <property type="match status" value="1"/>
</dbReference>
<evidence type="ECO:0000313" key="5">
    <source>
        <dbReference type="Proteomes" id="UP000476030"/>
    </source>
</evidence>
<dbReference type="PIRSF" id="PIRSF032079">
    <property type="entry name" value="UCP032079"/>
    <property type="match status" value="1"/>
</dbReference>
<reference evidence="4 5" key="1">
    <citation type="submission" date="2019-12" db="EMBL/GenBank/DDBJ databases">
        <title>Snethiella sp. nov. sp. isolated from sea sand.</title>
        <authorList>
            <person name="Kim J."/>
            <person name="Jeong S.E."/>
            <person name="Jung H.S."/>
            <person name="Jeon C.O."/>
        </authorList>
    </citation>
    <scope>NUCLEOTIDE SEQUENCE [LARGE SCALE GENOMIC DNA]</scope>
    <source>
        <strain evidence="4 5">DP05</strain>
    </source>
</reference>
<protein>
    <recommendedName>
        <fullName evidence="3">Ubiquinol-cytochrome c chaperone domain-containing protein</fullName>
    </recommendedName>
</protein>
<dbReference type="InterPro" id="IPR014569">
    <property type="entry name" value="Ubq_cyt-c_CBP3-rel"/>
</dbReference>
<proteinExistence type="inferred from homology"/>
<comment type="similarity">
    <text evidence="1">Belongs to the CBP3 family.</text>
</comment>
<dbReference type="PANTHER" id="PTHR12184">
    <property type="entry name" value="UBIQUINOL-CYTOCHROME C REDUCTASE COMPLEX ASSEMBLY FACTOR 1 FAMILY MEMBER"/>
    <property type="match status" value="1"/>
</dbReference>
<dbReference type="EMBL" id="WTUW01000002">
    <property type="protein sequence ID" value="MZR31036.1"/>
    <property type="molecule type" value="Genomic_DNA"/>
</dbReference>